<dbReference type="GO" id="GO:0006086">
    <property type="term" value="P:pyruvate decarboxylation to acetyl-CoA"/>
    <property type="evidence" value="ECO:0007669"/>
    <property type="project" value="TreeGrafter"/>
</dbReference>
<dbReference type="InterPro" id="IPR023213">
    <property type="entry name" value="CAT-like_dom_sf"/>
</dbReference>
<sequence>MSDKKQIISASPKVRKFARELGANLYQIHGSQREGRVSENDVRSFIKESLSGEIAKKRTVTPQEYEHSEFGEIDVQPIPRIKKIARSHLEKSWNEIPHVTHHDEADITEMDKFRKTLRDLYTGEKISITPLAFIIRAVVKALKDYPNFNASLDLENGKVIYKKYFHVGIAVDTPHGLMVPKIRDADKKDITALGKELKKVSKLCKELKIDKKEFFGGSITISSLGNIGGSFFTPIINQPEVAILGVGRAETKQVFMDGKYQSRIMLPLSLSYDHRIINGAEGARFCVHLRESLGKDFAYKLAV</sequence>
<evidence type="ECO:0000256" key="5">
    <source>
        <dbReference type="ARBA" id="ARBA00023315"/>
    </source>
</evidence>
<comment type="subunit">
    <text evidence="3">Forms a 24-polypeptide structural core with octahedral symmetry.</text>
</comment>
<keyword evidence="7" id="KW-0670">Pyruvate</keyword>
<evidence type="ECO:0000256" key="3">
    <source>
        <dbReference type="ARBA" id="ARBA00011484"/>
    </source>
</evidence>
<dbReference type="GO" id="GO:0004742">
    <property type="term" value="F:dihydrolipoyllysine-residue acetyltransferase activity"/>
    <property type="evidence" value="ECO:0007669"/>
    <property type="project" value="UniProtKB-EC"/>
</dbReference>
<keyword evidence="4 7" id="KW-0808">Transferase</keyword>
<evidence type="ECO:0000256" key="1">
    <source>
        <dbReference type="ARBA" id="ARBA00001938"/>
    </source>
</evidence>
<evidence type="ECO:0000256" key="4">
    <source>
        <dbReference type="ARBA" id="ARBA00022679"/>
    </source>
</evidence>
<dbReference type="InterPro" id="IPR036625">
    <property type="entry name" value="E3-bd_dom_sf"/>
</dbReference>
<dbReference type="FunFam" id="3.30.559.10:FF:000004">
    <property type="entry name" value="Acetyltransferase component of pyruvate dehydrogenase complex"/>
    <property type="match status" value="1"/>
</dbReference>
<proteinExistence type="inferred from homology"/>
<dbReference type="PANTHER" id="PTHR43178">
    <property type="entry name" value="DIHYDROLIPOAMIDE ACETYLTRANSFERASE COMPONENT OF PYRUVATE DEHYDROGENASE COMPLEX"/>
    <property type="match status" value="1"/>
</dbReference>
<protein>
    <submittedName>
        <fullName evidence="7">Pyruvate dehydrogenase, E2 component, dihydrolipoamide acetyltransferase</fullName>
        <ecNumber evidence="7">2.3.1.12</ecNumber>
    </submittedName>
</protein>
<dbReference type="PANTHER" id="PTHR43178:SF2">
    <property type="entry name" value="DIHYDROLIPOYLLYSINE-RESIDUE ACETYLTRANSFERASE COMPONENT OF PYRUVATE DEHYDROGENASE COMPLEX"/>
    <property type="match status" value="1"/>
</dbReference>
<reference evidence="7" key="1">
    <citation type="submission" date="2003-11" db="EMBL/GenBank/DDBJ databases">
        <authorList>
            <person name="Heidelberg J.F."/>
            <person name="Eisen J.A."/>
            <person name="Nelson W.C."/>
            <person name="DeLong E.F."/>
        </authorList>
    </citation>
    <scope>NUCLEOTIDE SEQUENCE</scope>
</reference>
<dbReference type="GO" id="GO:0031405">
    <property type="term" value="F:lipoic acid binding"/>
    <property type="evidence" value="ECO:0007669"/>
    <property type="project" value="TreeGrafter"/>
</dbReference>
<evidence type="ECO:0000259" key="6">
    <source>
        <dbReference type="PROSITE" id="PS51826"/>
    </source>
</evidence>
<organism evidence="7">
    <name type="scientific">uncultured marine bacterium 314</name>
    <dbReference type="NCBI Taxonomy" id="257387"/>
    <lineage>
        <taxon>Bacteria</taxon>
        <taxon>environmental samples</taxon>
    </lineage>
</organism>
<comment type="similarity">
    <text evidence="2">Belongs to the 2-oxoacid dehydrogenase family.</text>
</comment>
<dbReference type="EMBL" id="AY458634">
    <property type="protein sequence ID" value="AAR37603.1"/>
    <property type="molecule type" value="Genomic_DNA"/>
</dbReference>
<dbReference type="Gene3D" id="4.10.320.10">
    <property type="entry name" value="E3-binding domain"/>
    <property type="match status" value="1"/>
</dbReference>
<reference evidence="7" key="2">
    <citation type="submission" date="2003-12" db="EMBL/GenBank/DDBJ databases">
        <title>Monterey Bay Coastal Ocean Microbial Observatory environmental clone sequencing.</title>
        <authorList>
            <person name="DeLong E.F."/>
        </authorList>
    </citation>
    <scope>NUCLEOTIDE SEQUENCE</scope>
</reference>
<dbReference type="InterPro" id="IPR001078">
    <property type="entry name" value="2-oxoacid_DH_actylTfrase"/>
</dbReference>
<dbReference type="SUPFAM" id="SSF52777">
    <property type="entry name" value="CoA-dependent acyltransferases"/>
    <property type="match status" value="1"/>
</dbReference>
<name>Q6SHL8_9BACT</name>
<dbReference type="InterPro" id="IPR004167">
    <property type="entry name" value="PSBD"/>
</dbReference>
<dbReference type="InterPro" id="IPR050743">
    <property type="entry name" value="2-oxoacid_DH_E2_comp"/>
</dbReference>
<gene>
    <name evidence="7" type="primary">aceF</name>
    <name evidence="7" type="ORF">MBMO_EBAC750-09G06.18</name>
</gene>
<dbReference type="SUPFAM" id="SSF47005">
    <property type="entry name" value="Peripheral subunit-binding domain of 2-oxo acid dehydrogenase complex"/>
    <property type="match status" value="1"/>
</dbReference>
<comment type="cofactor">
    <cofactor evidence="1">
        <name>(R)-lipoate</name>
        <dbReference type="ChEBI" id="CHEBI:83088"/>
    </cofactor>
</comment>
<dbReference type="Pfam" id="PF00198">
    <property type="entry name" value="2-oxoacid_dh"/>
    <property type="match status" value="1"/>
</dbReference>
<dbReference type="PROSITE" id="PS51826">
    <property type="entry name" value="PSBD"/>
    <property type="match status" value="1"/>
</dbReference>
<feature type="domain" description="Peripheral subunit-binding (PSBD)" evidence="6">
    <location>
        <begin position="9"/>
        <end position="46"/>
    </location>
</feature>
<dbReference type="Gene3D" id="3.30.559.10">
    <property type="entry name" value="Chloramphenicol acetyltransferase-like domain"/>
    <property type="match status" value="1"/>
</dbReference>
<dbReference type="EC" id="2.3.1.12" evidence="7"/>
<dbReference type="Pfam" id="PF02817">
    <property type="entry name" value="E3_binding"/>
    <property type="match status" value="1"/>
</dbReference>
<dbReference type="GO" id="GO:0005737">
    <property type="term" value="C:cytoplasm"/>
    <property type="evidence" value="ECO:0007669"/>
    <property type="project" value="TreeGrafter"/>
</dbReference>
<dbReference type="AlphaFoldDB" id="Q6SHL8"/>
<accession>Q6SHL8</accession>
<evidence type="ECO:0000313" key="7">
    <source>
        <dbReference type="EMBL" id="AAR37603.1"/>
    </source>
</evidence>
<evidence type="ECO:0000256" key="2">
    <source>
        <dbReference type="ARBA" id="ARBA00007317"/>
    </source>
</evidence>
<keyword evidence="5 7" id="KW-0012">Acyltransferase</keyword>